<dbReference type="OrthoDB" id="5052446at2759"/>
<evidence type="ECO:0008006" key="4">
    <source>
        <dbReference type="Google" id="ProtNLM"/>
    </source>
</evidence>
<organism evidence="2 3">
    <name type="scientific">Thelonectria olida</name>
    <dbReference type="NCBI Taxonomy" id="1576542"/>
    <lineage>
        <taxon>Eukaryota</taxon>
        <taxon>Fungi</taxon>
        <taxon>Dikarya</taxon>
        <taxon>Ascomycota</taxon>
        <taxon>Pezizomycotina</taxon>
        <taxon>Sordariomycetes</taxon>
        <taxon>Hypocreomycetidae</taxon>
        <taxon>Hypocreales</taxon>
        <taxon>Nectriaceae</taxon>
        <taxon>Thelonectria</taxon>
    </lineage>
</organism>
<evidence type="ECO:0000313" key="2">
    <source>
        <dbReference type="EMBL" id="KAH6869552.1"/>
    </source>
</evidence>
<dbReference type="AlphaFoldDB" id="A0A9P8VS45"/>
<accession>A0A9P8VS45</accession>
<evidence type="ECO:0000313" key="3">
    <source>
        <dbReference type="Proteomes" id="UP000777438"/>
    </source>
</evidence>
<protein>
    <recommendedName>
        <fullName evidence="4">Secreted protein</fullName>
    </recommendedName>
</protein>
<sequence length="179" mass="20096">MNLIWLAALCLAILLPYIRFTSWTSLTGPNVIPRNNPIEPREIQARLDTTFSQHEPSVRRFGQVYLCHGEDWGPPCFVYYPKLNYTCSALGPELSGHVGSIYVEPGIICRLCTLSAKNTCLSMQIFAWPEIKGGWPDVYRRKMPGGDGFLGIATTHFACALAQRVVKRSNADMVYLRSL</sequence>
<dbReference type="Proteomes" id="UP000777438">
    <property type="component" value="Unassembled WGS sequence"/>
</dbReference>
<comment type="caution">
    <text evidence="2">The sequence shown here is derived from an EMBL/GenBank/DDBJ whole genome shotgun (WGS) entry which is preliminary data.</text>
</comment>
<feature type="signal peptide" evidence="1">
    <location>
        <begin position="1"/>
        <end position="20"/>
    </location>
</feature>
<keyword evidence="3" id="KW-1185">Reference proteome</keyword>
<reference evidence="2 3" key="1">
    <citation type="journal article" date="2021" name="Nat. Commun.">
        <title>Genetic determinants of endophytism in the Arabidopsis root mycobiome.</title>
        <authorList>
            <person name="Mesny F."/>
            <person name="Miyauchi S."/>
            <person name="Thiergart T."/>
            <person name="Pickel B."/>
            <person name="Atanasova L."/>
            <person name="Karlsson M."/>
            <person name="Huettel B."/>
            <person name="Barry K.W."/>
            <person name="Haridas S."/>
            <person name="Chen C."/>
            <person name="Bauer D."/>
            <person name="Andreopoulos W."/>
            <person name="Pangilinan J."/>
            <person name="LaButti K."/>
            <person name="Riley R."/>
            <person name="Lipzen A."/>
            <person name="Clum A."/>
            <person name="Drula E."/>
            <person name="Henrissat B."/>
            <person name="Kohler A."/>
            <person name="Grigoriev I.V."/>
            <person name="Martin F.M."/>
            <person name="Hacquard S."/>
        </authorList>
    </citation>
    <scope>NUCLEOTIDE SEQUENCE [LARGE SCALE GENOMIC DNA]</scope>
    <source>
        <strain evidence="2 3">MPI-CAGE-CH-0241</strain>
    </source>
</reference>
<name>A0A9P8VS45_9HYPO</name>
<keyword evidence="1" id="KW-0732">Signal</keyword>
<proteinExistence type="predicted"/>
<gene>
    <name evidence="2" type="ORF">B0T10DRAFT_553663</name>
</gene>
<dbReference type="EMBL" id="JAGPYM010000069">
    <property type="protein sequence ID" value="KAH6869552.1"/>
    <property type="molecule type" value="Genomic_DNA"/>
</dbReference>
<evidence type="ECO:0000256" key="1">
    <source>
        <dbReference type="SAM" id="SignalP"/>
    </source>
</evidence>
<feature type="chain" id="PRO_5040370263" description="Secreted protein" evidence="1">
    <location>
        <begin position="21"/>
        <end position="179"/>
    </location>
</feature>